<name>A0AAD5USW8_9APHY</name>
<evidence type="ECO:0000313" key="2">
    <source>
        <dbReference type="Proteomes" id="UP001212997"/>
    </source>
</evidence>
<protein>
    <submittedName>
        <fullName evidence="1">Uncharacterized protein</fullName>
    </submittedName>
</protein>
<dbReference type="AlphaFoldDB" id="A0AAD5USW8"/>
<proteinExistence type="predicted"/>
<dbReference type="EMBL" id="JANAWD010001326">
    <property type="protein sequence ID" value="KAJ3473605.1"/>
    <property type="molecule type" value="Genomic_DNA"/>
</dbReference>
<organism evidence="1 2">
    <name type="scientific">Meripilus lineatus</name>
    <dbReference type="NCBI Taxonomy" id="2056292"/>
    <lineage>
        <taxon>Eukaryota</taxon>
        <taxon>Fungi</taxon>
        <taxon>Dikarya</taxon>
        <taxon>Basidiomycota</taxon>
        <taxon>Agaricomycotina</taxon>
        <taxon>Agaricomycetes</taxon>
        <taxon>Polyporales</taxon>
        <taxon>Meripilaceae</taxon>
        <taxon>Meripilus</taxon>
    </lineage>
</organism>
<sequence>MANSDQSVPPPITLCLISPSFPPNSSFTLKRALQLLNNPIIVYSSPTRFALIDNSHHIAHLSTQVYHPNHLVVN</sequence>
<comment type="caution">
    <text evidence="1">The sequence shown here is derived from an EMBL/GenBank/DDBJ whole genome shotgun (WGS) entry which is preliminary data.</text>
</comment>
<evidence type="ECO:0000313" key="1">
    <source>
        <dbReference type="EMBL" id="KAJ3473605.1"/>
    </source>
</evidence>
<gene>
    <name evidence="1" type="ORF">NLI96_g12917</name>
</gene>
<reference evidence="1" key="1">
    <citation type="submission" date="2022-07" db="EMBL/GenBank/DDBJ databases">
        <title>Genome Sequence of Physisporinus lineatus.</title>
        <authorList>
            <person name="Buettner E."/>
        </authorList>
    </citation>
    <scope>NUCLEOTIDE SEQUENCE</scope>
    <source>
        <strain evidence="1">VT162</strain>
    </source>
</reference>
<accession>A0AAD5USW8</accession>
<keyword evidence="2" id="KW-1185">Reference proteome</keyword>
<dbReference type="Proteomes" id="UP001212997">
    <property type="component" value="Unassembled WGS sequence"/>
</dbReference>